<dbReference type="EMBL" id="MN740207">
    <property type="protein sequence ID" value="QHT93305.1"/>
    <property type="molecule type" value="Genomic_DNA"/>
</dbReference>
<keyword evidence="3" id="KW-1133">Transmembrane helix</keyword>
<organism evidence="4">
    <name type="scientific">viral metagenome</name>
    <dbReference type="NCBI Taxonomy" id="1070528"/>
    <lineage>
        <taxon>unclassified sequences</taxon>
        <taxon>metagenomes</taxon>
        <taxon>organismal metagenomes</taxon>
    </lineage>
</organism>
<reference evidence="4" key="1">
    <citation type="journal article" date="2020" name="Nature">
        <title>Giant virus diversity and host interactions through global metagenomics.</title>
        <authorList>
            <person name="Schulz F."/>
            <person name="Roux S."/>
            <person name="Paez-Espino D."/>
            <person name="Jungbluth S."/>
            <person name="Walsh D.A."/>
            <person name="Denef V.J."/>
            <person name="McMahon K.D."/>
            <person name="Konstantinidis K.T."/>
            <person name="Eloe-Fadrosh E.A."/>
            <person name="Kyrpides N.C."/>
            <person name="Woyke T."/>
        </authorList>
    </citation>
    <scope>NUCLEOTIDE SEQUENCE</scope>
    <source>
        <strain evidence="4">GVMAG-M-3300024252-29</strain>
    </source>
</reference>
<evidence type="ECO:0000256" key="1">
    <source>
        <dbReference type="SAM" id="Coils"/>
    </source>
</evidence>
<name>A0A6C0ILD3_9ZZZZ</name>
<feature type="region of interest" description="Disordered" evidence="2">
    <location>
        <begin position="105"/>
        <end position="162"/>
    </location>
</feature>
<evidence type="ECO:0000313" key="4">
    <source>
        <dbReference type="EMBL" id="QHT93305.1"/>
    </source>
</evidence>
<dbReference type="AlphaFoldDB" id="A0A6C0ILD3"/>
<sequence>MALSEIFSVPFLLSIVITCILVAAVSFLFYNKLQQQSAKINAIMDLTTTLVSEVNTIKSVSPPTNITHNNEGGETNLDKTVVPDEDIHKIKVNVPYMPLGVDSLDPLIDVSDDDGESSDGLDSSDNDSDEEEDDSEEDDDSVENGDSDDDGDSEDDDDNEESKVKIIQSLNSDMLASIDISDNISDINDIDEDTPRVEELSEEDIGIDTTNLDFEKVALEQDIEELESVSDEDIEELESVSDEDIGIKSESKLIEIGEQDLTDYSKYTVTELRKIAFSRGLIGDNEKPTKNKLIKLLSPQ</sequence>
<accession>A0A6C0ILD3</accession>
<evidence type="ECO:0000256" key="3">
    <source>
        <dbReference type="SAM" id="Phobius"/>
    </source>
</evidence>
<feature type="compositionally biased region" description="Acidic residues" evidence="2">
    <location>
        <begin position="110"/>
        <end position="160"/>
    </location>
</feature>
<keyword evidence="3" id="KW-0472">Membrane</keyword>
<protein>
    <submittedName>
        <fullName evidence="4">Uncharacterized protein</fullName>
    </submittedName>
</protein>
<feature type="transmembrane region" description="Helical" evidence="3">
    <location>
        <begin position="6"/>
        <end position="30"/>
    </location>
</feature>
<keyword evidence="3" id="KW-0812">Transmembrane</keyword>
<evidence type="ECO:0000256" key="2">
    <source>
        <dbReference type="SAM" id="MobiDB-lite"/>
    </source>
</evidence>
<keyword evidence="1" id="KW-0175">Coiled coil</keyword>
<feature type="coiled-coil region" evidence="1">
    <location>
        <begin position="216"/>
        <end position="243"/>
    </location>
</feature>
<proteinExistence type="predicted"/>